<dbReference type="OrthoDB" id="442176at2759"/>
<keyword evidence="2 9" id="KW-0808">Transferase</keyword>
<dbReference type="GO" id="GO:0005524">
    <property type="term" value="F:ATP binding"/>
    <property type="evidence" value="ECO:0007669"/>
    <property type="project" value="UniProtKB-KW"/>
</dbReference>
<dbReference type="Proteomes" id="UP000746747">
    <property type="component" value="Unassembled WGS sequence"/>
</dbReference>
<dbReference type="CDD" id="cd01428">
    <property type="entry name" value="ADK"/>
    <property type="match status" value="1"/>
</dbReference>
<dbReference type="GO" id="GO:0006207">
    <property type="term" value="P:'de novo' pyrimidine nucleobase biosynthetic process"/>
    <property type="evidence" value="ECO:0007669"/>
    <property type="project" value="InterPro"/>
</dbReference>
<dbReference type="EMBL" id="CAKAEH010001262">
    <property type="protein sequence ID" value="CAG9533728.1"/>
    <property type="molecule type" value="Genomic_DNA"/>
</dbReference>
<dbReference type="HAMAP" id="MF_03172">
    <property type="entry name" value="Adenylate_kinase_UMP_CMP_kin"/>
    <property type="match status" value="1"/>
</dbReference>
<comment type="function">
    <text evidence="9">Catalyzes the phosphorylation of pyrimidine nucleoside monophosphates at the expense of ATP. Plays an important role in de novo pyrimidine nucleotide biosynthesis. Has preference for UMP and CMP as phosphate acceptors.</text>
</comment>
<evidence type="ECO:0000256" key="9">
    <source>
        <dbReference type="HAMAP-Rule" id="MF_03172"/>
    </source>
</evidence>
<feature type="binding site" evidence="9">
    <location>
        <position position="178"/>
    </location>
    <ligand>
        <name>ATP</name>
        <dbReference type="ChEBI" id="CHEBI:30616"/>
    </ligand>
</feature>
<dbReference type="GO" id="GO:0005634">
    <property type="term" value="C:nucleus"/>
    <property type="evidence" value="ECO:0007669"/>
    <property type="project" value="UniProtKB-SubCell"/>
</dbReference>
<dbReference type="PANTHER" id="PTHR23359">
    <property type="entry name" value="NUCLEOTIDE KINASE"/>
    <property type="match status" value="1"/>
</dbReference>
<keyword evidence="5 9" id="KW-0067">ATP-binding</keyword>
<name>A0A8J2MLZ7_9BILA</name>
<dbReference type="HAMAP" id="MF_00235">
    <property type="entry name" value="Adenylate_kinase_Adk"/>
    <property type="match status" value="1"/>
</dbReference>
<comment type="subcellular location">
    <subcellularLocation>
        <location evidence="9">Cytoplasm</location>
    </subcellularLocation>
    <subcellularLocation>
        <location evidence="9">Nucleus</location>
    </subcellularLocation>
</comment>
<protein>
    <recommendedName>
        <fullName evidence="9">UMP-CMP kinase</fullName>
        <ecNumber evidence="9">2.7.4.14</ecNumber>
    </recommendedName>
    <alternativeName>
        <fullName evidence="9">Deoxycytidylate kinase</fullName>
        <shortName evidence="9">CK</shortName>
        <shortName evidence="9">dCMP kinase</shortName>
    </alternativeName>
    <alternativeName>
        <fullName evidence="9">Uridine monophosphate/cytidine monophosphate kinase</fullName>
        <shortName evidence="9">UMP/CMP kinase</shortName>
        <shortName evidence="9">UMP/CMPK</shortName>
    </alternativeName>
</protein>
<dbReference type="GO" id="GO:0005737">
    <property type="term" value="C:cytoplasm"/>
    <property type="evidence" value="ECO:0007669"/>
    <property type="project" value="UniProtKB-SubCell"/>
</dbReference>
<keyword evidence="4 9" id="KW-0418">Kinase</keyword>
<dbReference type="InterPro" id="IPR027417">
    <property type="entry name" value="P-loop_NTPase"/>
</dbReference>
<evidence type="ECO:0000256" key="5">
    <source>
        <dbReference type="ARBA" id="ARBA00022840"/>
    </source>
</evidence>
<feature type="binding site" evidence="9">
    <location>
        <begin position="94"/>
        <end position="97"/>
    </location>
    <ligand>
        <name>a ribonucleoside 5'-phosphate</name>
        <dbReference type="ChEBI" id="CHEBI:58043"/>
    </ligand>
</feature>
<evidence type="ECO:0000256" key="8">
    <source>
        <dbReference type="ARBA" id="ARBA00048116"/>
    </source>
</evidence>
<organism evidence="10 11">
    <name type="scientific">Cercopithifilaria johnstoni</name>
    <dbReference type="NCBI Taxonomy" id="2874296"/>
    <lineage>
        <taxon>Eukaryota</taxon>
        <taxon>Metazoa</taxon>
        <taxon>Ecdysozoa</taxon>
        <taxon>Nematoda</taxon>
        <taxon>Chromadorea</taxon>
        <taxon>Rhabditida</taxon>
        <taxon>Spirurina</taxon>
        <taxon>Spiruromorpha</taxon>
        <taxon>Filarioidea</taxon>
        <taxon>Onchocercidae</taxon>
        <taxon>Cercopithifilaria</taxon>
    </lineage>
</organism>
<evidence type="ECO:0000256" key="2">
    <source>
        <dbReference type="ARBA" id="ARBA00022679"/>
    </source>
</evidence>
<dbReference type="SUPFAM" id="SSF52540">
    <property type="entry name" value="P-loop containing nucleoside triphosphate hydrolases"/>
    <property type="match status" value="1"/>
</dbReference>
<feature type="region of interest" description="NMPbind" evidence="9">
    <location>
        <begin position="38"/>
        <end position="68"/>
    </location>
</feature>
<feature type="binding site" evidence="9">
    <location>
        <begin position="18"/>
        <end position="23"/>
    </location>
    <ligand>
        <name>ATP</name>
        <dbReference type="ChEBI" id="CHEBI:30616"/>
    </ligand>
</feature>
<comment type="cofactor">
    <cofactor evidence="9">
        <name>Mg(2+)</name>
        <dbReference type="ChEBI" id="CHEBI:18420"/>
    </cofactor>
    <text evidence="9">Binds 1 Mg(2+) ion per monomer.</text>
</comment>
<dbReference type="PRINTS" id="PR00094">
    <property type="entry name" value="ADENYLTKNASE"/>
</dbReference>
<feature type="binding site" evidence="9">
    <location>
        <position position="150"/>
    </location>
    <ligand>
        <name>a ribonucleoside 5'-phosphate</name>
        <dbReference type="ChEBI" id="CHEBI:58043"/>
    </ligand>
</feature>
<dbReference type="NCBIfam" id="TIGR01359">
    <property type="entry name" value="UMP_CMP_kin_fam"/>
    <property type="match status" value="1"/>
</dbReference>
<keyword evidence="6 9" id="KW-0665">Pyrimidine biosynthesis</keyword>
<proteinExistence type="inferred from homology"/>
<evidence type="ECO:0000256" key="7">
    <source>
        <dbReference type="ARBA" id="ARBA00023242"/>
    </source>
</evidence>
<comment type="catalytic activity">
    <reaction evidence="9">
        <text>CMP + ATP = CDP + ADP</text>
        <dbReference type="Rhea" id="RHEA:11600"/>
        <dbReference type="ChEBI" id="CHEBI:30616"/>
        <dbReference type="ChEBI" id="CHEBI:58069"/>
        <dbReference type="ChEBI" id="CHEBI:60377"/>
        <dbReference type="ChEBI" id="CHEBI:456216"/>
        <dbReference type="EC" id="2.7.4.14"/>
    </reaction>
</comment>
<comment type="similarity">
    <text evidence="9">Belongs to the adenylate kinase family. UMP-CMP kinase subfamily.</text>
</comment>
<comment type="catalytic activity">
    <reaction evidence="8 9">
        <text>UMP + ATP = UDP + ADP</text>
        <dbReference type="Rhea" id="RHEA:24400"/>
        <dbReference type="ChEBI" id="CHEBI:30616"/>
        <dbReference type="ChEBI" id="CHEBI:57865"/>
        <dbReference type="ChEBI" id="CHEBI:58223"/>
        <dbReference type="ChEBI" id="CHEBI:456216"/>
        <dbReference type="EC" id="2.7.4.14"/>
    </reaction>
</comment>
<keyword evidence="7 9" id="KW-0539">Nucleus</keyword>
<feature type="binding site" evidence="9">
    <location>
        <position position="139"/>
    </location>
    <ligand>
        <name>a ribonucleoside 5'-phosphate</name>
        <dbReference type="ChEBI" id="CHEBI:58043"/>
    </ligand>
</feature>
<feature type="binding site" evidence="9">
    <location>
        <position position="101"/>
    </location>
    <ligand>
        <name>CMP</name>
        <dbReference type="ChEBI" id="CHEBI:60377"/>
    </ligand>
</feature>
<evidence type="ECO:0000313" key="10">
    <source>
        <dbReference type="EMBL" id="CAG9533728.1"/>
    </source>
</evidence>
<dbReference type="AlphaFoldDB" id="A0A8J2MLZ7"/>
<reference evidence="10" key="1">
    <citation type="submission" date="2021-09" db="EMBL/GenBank/DDBJ databases">
        <authorList>
            <consortium name="Pathogen Informatics"/>
        </authorList>
    </citation>
    <scope>NUCLEOTIDE SEQUENCE</scope>
</reference>
<sequence>MPNSDELPKVIFVLGPPGCGKGTQCVKLEKDLGLKHLSAGELLRNEQKRERSQYGQVIESHIRNGTIVPVEITCKLIENAMNDSLSAKAFLVDGFPRNQDNVEGWERMMMSKAKVLFILYLHCPDDICIKRCLSRNEGRSDDNEESLRKRIETYHAQTIPIIEHYKAKNLVWQVSATAPPEEVYKEVKKIFQNSGI</sequence>
<evidence type="ECO:0000256" key="3">
    <source>
        <dbReference type="ARBA" id="ARBA00022741"/>
    </source>
</evidence>
<keyword evidence="1 9" id="KW-0963">Cytoplasm</keyword>
<comment type="catalytic activity">
    <reaction evidence="9">
        <text>dCMP + ATP = dCDP + ADP</text>
        <dbReference type="Rhea" id="RHEA:25094"/>
        <dbReference type="ChEBI" id="CHEBI:30616"/>
        <dbReference type="ChEBI" id="CHEBI:57566"/>
        <dbReference type="ChEBI" id="CHEBI:58593"/>
        <dbReference type="ChEBI" id="CHEBI:456216"/>
        <dbReference type="EC" id="2.7.4.14"/>
    </reaction>
</comment>
<dbReference type="EC" id="2.7.4.14" evidence="9"/>
<dbReference type="GO" id="GO:0006221">
    <property type="term" value="P:pyrimidine nucleotide biosynthetic process"/>
    <property type="evidence" value="ECO:0007669"/>
    <property type="project" value="UniProtKB-UniRule"/>
</dbReference>
<dbReference type="Pfam" id="PF00406">
    <property type="entry name" value="ADK"/>
    <property type="match status" value="1"/>
</dbReference>
<comment type="domain">
    <text evidence="9">Consists of three domains, a large central CORE domain and two small peripheral domains, NMPbind and LID, which undergo movements during catalysis. The LID domain closes over the site of phosphoryl transfer upon ATP binding. Assembling and dissambling the active center during each catalytic cycle provides an effective means to prevent ATP hydrolysis.</text>
</comment>
<dbReference type="PROSITE" id="PS00113">
    <property type="entry name" value="ADENYLATE_KINASE"/>
    <property type="match status" value="1"/>
</dbReference>
<feature type="binding site" evidence="9">
    <location>
        <begin position="66"/>
        <end position="68"/>
    </location>
    <ligand>
        <name>a ribonucleoside 5'-phosphate</name>
        <dbReference type="ChEBI" id="CHEBI:58043"/>
    </ligand>
</feature>
<dbReference type="InterPro" id="IPR006266">
    <property type="entry name" value="UMP_CMP_kinase"/>
</dbReference>
<accession>A0A8J2MLZ7</accession>
<evidence type="ECO:0000256" key="6">
    <source>
        <dbReference type="ARBA" id="ARBA00022975"/>
    </source>
</evidence>
<gene>
    <name evidence="10" type="ORF">CJOHNSTONI_LOCUS3930</name>
</gene>
<dbReference type="GO" id="GO:0019205">
    <property type="term" value="F:nucleobase-containing compound kinase activity"/>
    <property type="evidence" value="ECO:0007669"/>
    <property type="project" value="InterPro"/>
</dbReference>
<dbReference type="InterPro" id="IPR000850">
    <property type="entry name" value="Adenylat/UMP-CMP_kin"/>
</dbReference>
<feature type="binding site" evidence="9">
    <location>
        <position position="44"/>
    </location>
    <ligand>
        <name>a ribonucleoside 5'-phosphate</name>
        <dbReference type="ChEBI" id="CHEBI:58043"/>
    </ligand>
</feature>
<keyword evidence="3 9" id="KW-0547">Nucleotide-binding</keyword>
<dbReference type="InterPro" id="IPR033690">
    <property type="entry name" value="Adenylat_kinase_CS"/>
</dbReference>
<dbReference type="GO" id="GO:0016776">
    <property type="term" value="F:phosphotransferase activity, phosphate group as acceptor"/>
    <property type="evidence" value="ECO:0007669"/>
    <property type="project" value="InterPro"/>
</dbReference>
<dbReference type="GO" id="GO:0009123">
    <property type="term" value="P:nucleoside monophosphate metabolic process"/>
    <property type="evidence" value="ECO:0007669"/>
    <property type="project" value="UniProtKB-ARBA"/>
</dbReference>
<comment type="caution">
    <text evidence="9">Lacks conserved residue(s) required for the propagation of feature annotation.</text>
</comment>
<evidence type="ECO:0000256" key="4">
    <source>
        <dbReference type="ARBA" id="ARBA00022777"/>
    </source>
</evidence>
<feature type="binding site" evidence="9">
    <location>
        <position position="135"/>
    </location>
    <ligand>
        <name>ATP</name>
        <dbReference type="ChEBI" id="CHEBI:30616"/>
    </ligand>
</feature>
<comment type="caution">
    <text evidence="10">The sequence shown here is derived from an EMBL/GenBank/DDBJ whole genome shotgun (WGS) entry which is preliminary data.</text>
</comment>
<dbReference type="Gene3D" id="3.40.50.300">
    <property type="entry name" value="P-loop containing nucleotide triphosphate hydrolases"/>
    <property type="match status" value="1"/>
</dbReference>
<evidence type="ECO:0000313" key="11">
    <source>
        <dbReference type="Proteomes" id="UP000746747"/>
    </source>
</evidence>
<keyword evidence="11" id="KW-1185">Reference proteome</keyword>
<comment type="subunit">
    <text evidence="9">Monomer.</text>
</comment>
<evidence type="ECO:0000256" key="1">
    <source>
        <dbReference type="ARBA" id="ARBA00022490"/>
    </source>
</evidence>